<reference evidence="1 2" key="2">
    <citation type="journal article" date="2010" name="Nucleic Acids Res.">
        <title>BeetleBase in 2010: revisions to provide comprehensive genomic information for Tribolium castaneum.</title>
        <authorList>
            <person name="Kim H.S."/>
            <person name="Murphy T."/>
            <person name="Xia J."/>
            <person name="Caragea D."/>
            <person name="Park Y."/>
            <person name="Beeman R.W."/>
            <person name="Lorenzen M.D."/>
            <person name="Butcher S."/>
            <person name="Manak J.R."/>
            <person name="Brown S.J."/>
        </authorList>
    </citation>
    <scope>NUCLEOTIDE SEQUENCE [LARGE SCALE GENOMIC DNA]</scope>
    <source>
        <strain evidence="1 2">Georgia GA2</strain>
    </source>
</reference>
<evidence type="ECO:0000313" key="1">
    <source>
        <dbReference type="EMBL" id="EFA13408.1"/>
    </source>
</evidence>
<dbReference type="PhylomeDB" id="D7GYG9"/>
<accession>D7GYG9</accession>
<dbReference type="AlphaFoldDB" id="D7GYG9"/>
<name>D7GYG9_TRICA</name>
<gene>
    <name evidence="1" type="primary">AUGUSTUS-3.0.2_02168</name>
    <name evidence="1" type="ORF">TcasGA2_TC002168</name>
</gene>
<sequence>MAQPAGYYGDYDMNLVHNYAGLTDNTVDNILSRIPAGTFDFVTRIHIRWWPASLPPSQAFLDFFR</sequence>
<organism evidence="1 2">
    <name type="scientific">Tribolium castaneum</name>
    <name type="common">Red flour beetle</name>
    <dbReference type="NCBI Taxonomy" id="7070"/>
    <lineage>
        <taxon>Eukaryota</taxon>
        <taxon>Metazoa</taxon>
        <taxon>Ecdysozoa</taxon>
        <taxon>Arthropoda</taxon>
        <taxon>Hexapoda</taxon>
        <taxon>Insecta</taxon>
        <taxon>Pterygota</taxon>
        <taxon>Neoptera</taxon>
        <taxon>Endopterygota</taxon>
        <taxon>Coleoptera</taxon>
        <taxon>Polyphaga</taxon>
        <taxon>Cucujiformia</taxon>
        <taxon>Tenebrionidae</taxon>
        <taxon>Tenebrionidae incertae sedis</taxon>
        <taxon>Tribolium</taxon>
    </lineage>
</organism>
<evidence type="ECO:0000313" key="2">
    <source>
        <dbReference type="Proteomes" id="UP000007266"/>
    </source>
</evidence>
<dbReference type="EMBL" id="KQ971833">
    <property type="protein sequence ID" value="EFA13408.1"/>
    <property type="molecule type" value="Genomic_DNA"/>
</dbReference>
<dbReference type="HOGENOM" id="CLU_188628_0_0_1"/>
<dbReference type="Proteomes" id="UP000007266">
    <property type="component" value="Unassembled WGS sequence"/>
</dbReference>
<protein>
    <submittedName>
        <fullName evidence="1">Uncharacterized protein</fullName>
    </submittedName>
</protein>
<reference evidence="1 2" key="1">
    <citation type="journal article" date="2008" name="Nature">
        <title>The genome of the model beetle and pest Tribolium castaneum.</title>
        <authorList>
            <consortium name="Tribolium Genome Sequencing Consortium"/>
            <person name="Richards S."/>
            <person name="Gibbs R.A."/>
            <person name="Weinstock G.M."/>
            <person name="Brown S.J."/>
            <person name="Denell R."/>
            <person name="Beeman R.W."/>
            <person name="Gibbs R."/>
            <person name="Beeman R.W."/>
            <person name="Brown S.J."/>
            <person name="Bucher G."/>
            <person name="Friedrich M."/>
            <person name="Grimmelikhuijzen C.J."/>
            <person name="Klingler M."/>
            <person name="Lorenzen M."/>
            <person name="Richards S."/>
            <person name="Roth S."/>
            <person name="Schroder R."/>
            <person name="Tautz D."/>
            <person name="Zdobnov E.M."/>
            <person name="Muzny D."/>
            <person name="Gibbs R.A."/>
            <person name="Weinstock G.M."/>
            <person name="Attaway T."/>
            <person name="Bell S."/>
            <person name="Buhay C.J."/>
            <person name="Chandrabose M.N."/>
            <person name="Chavez D."/>
            <person name="Clerk-Blankenburg K.P."/>
            <person name="Cree A."/>
            <person name="Dao M."/>
            <person name="Davis C."/>
            <person name="Chacko J."/>
            <person name="Dinh H."/>
            <person name="Dugan-Rocha S."/>
            <person name="Fowler G."/>
            <person name="Garner T.T."/>
            <person name="Garnes J."/>
            <person name="Gnirke A."/>
            <person name="Hawes A."/>
            <person name="Hernandez J."/>
            <person name="Hines S."/>
            <person name="Holder M."/>
            <person name="Hume J."/>
            <person name="Jhangiani S.N."/>
            <person name="Joshi V."/>
            <person name="Khan Z.M."/>
            <person name="Jackson L."/>
            <person name="Kovar C."/>
            <person name="Kowis A."/>
            <person name="Lee S."/>
            <person name="Lewis L.R."/>
            <person name="Margolis J."/>
            <person name="Morgan M."/>
            <person name="Nazareth L.V."/>
            <person name="Nguyen N."/>
            <person name="Okwuonu G."/>
            <person name="Parker D."/>
            <person name="Richards S."/>
            <person name="Ruiz S.J."/>
            <person name="Santibanez J."/>
            <person name="Savard J."/>
            <person name="Scherer S.E."/>
            <person name="Schneider B."/>
            <person name="Sodergren E."/>
            <person name="Tautz D."/>
            <person name="Vattahil S."/>
            <person name="Villasana D."/>
            <person name="White C.S."/>
            <person name="Wright R."/>
            <person name="Park Y."/>
            <person name="Beeman R.W."/>
            <person name="Lord J."/>
            <person name="Oppert B."/>
            <person name="Lorenzen M."/>
            <person name="Brown S."/>
            <person name="Wang L."/>
            <person name="Savard J."/>
            <person name="Tautz D."/>
            <person name="Richards S."/>
            <person name="Weinstock G."/>
            <person name="Gibbs R.A."/>
            <person name="Liu Y."/>
            <person name="Worley K."/>
            <person name="Weinstock G."/>
            <person name="Elsik C.G."/>
            <person name="Reese J.T."/>
            <person name="Elhaik E."/>
            <person name="Landan G."/>
            <person name="Graur D."/>
            <person name="Arensburger P."/>
            <person name="Atkinson P."/>
            <person name="Beeman R.W."/>
            <person name="Beidler J."/>
            <person name="Brown S.J."/>
            <person name="Demuth J.P."/>
            <person name="Drury D.W."/>
            <person name="Du Y.Z."/>
            <person name="Fujiwara H."/>
            <person name="Lorenzen M."/>
            <person name="Maselli V."/>
            <person name="Osanai M."/>
            <person name="Park Y."/>
            <person name="Robertson H.M."/>
            <person name="Tu Z."/>
            <person name="Wang J.J."/>
            <person name="Wang S."/>
            <person name="Richards S."/>
            <person name="Song H."/>
            <person name="Zhang L."/>
            <person name="Sodergren E."/>
            <person name="Werner D."/>
            <person name="Stanke M."/>
            <person name="Morgenstern B."/>
            <person name="Solovyev V."/>
            <person name="Kosarev P."/>
            <person name="Brown G."/>
            <person name="Chen H.C."/>
            <person name="Ermolaeva O."/>
            <person name="Hlavina W."/>
            <person name="Kapustin Y."/>
            <person name="Kiryutin B."/>
            <person name="Kitts P."/>
            <person name="Maglott D."/>
            <person name="Pruitt K."/>
            <person name="Sapojnikov V."/>
            <person name="Souvorov A."/>
            <person name="Mackey A.J."/>
            <person name="Waterhouse R.M."/>
            <person name="Wyder S."/>
            <person name="Zdobnov E.M."/>
            <person name="Zdobnov E.M."/>
            <person name="Wyder S."/>
            <person name="Kriventseva E.V."/>
            <person name="Kadowaki T."/>
            <person name="Bork P."/>
            <person name="Aranda M."/>
            <person name="Bao R."/>
            <person name="Beermann A."/>
            <person name="Berns N."/>
            <person name="Bolognesi R."/>
            <person name="Bonneton F."/>
            <person name="Bopp D."/>
            <person name="Brown S.J."/>
            <person name="Bucher G."/>
            <person name="Butts T."/>
            <person name="Chaumot A."/>
            <person name="Denell R.E."/>
            <person name="Ferrier D.E."/>
            <person name="Friedrich M."/>
            <person name="Gordon C.M."/>
            <person name="Jindra M."/>
            <person name="Klingler M."/>
            <person name="Lan Q."/>
            <person name="Lattorff H.M."/>
            <person name="Laudet V."/>
            <person name="von Levetsow C."/>
            <person name="Liu Z."/>
            <person name="Lutz R."/>
            <person name="Lynch J.A."/>
            <person name="da Fonseca R.N."/>
            <person name="Posnien N."/>
            <person name="Reuter R."/>
            <person name="Roth S."/>
            <person name="Savard J."/>
            <person name="Schinko J.B."/>
            <person name="Schmitt C."/>
            <person name="Schoppmeier M."/>
            <person name="Schroder R."/>
            <person name="Shippy T.D."/>
            <person name="Simonnet F."/>
            <person name="Marques-Souza H."/>
            <person name="Tautz D."/>
            <person name="Tomoyasu Y."/>
            <person name="Trauner J."/>
            <person name="Van der Zee M."/>
            <person name="Vervoort M."/>
            <person name="Wittkopp N."/>
            <person name="Wimmer E.A."/>
            <person name="Yang X."/>
            <person name="Jones A.K."/>
            <person name="Sattelle D.B."/>
            <person name="Ebert P.R."/>
            <person name="Nelson D."/>
            <person name="Scott J.G."/>
            <person name="Beeman R.W."/>
            <person name="Muthukrishnan S."/>
            <person name="Kramer K.J."/>
            <person name="Arakane Y."/>
            <person name="Beeman R.W."/>
            <person name="Zhu Q."/>
            <person name="Hogenkamp D."/>
            <person name="Dixit R."/>
            <person name="Oppert B."/>
            <person name="Jiang H."/>
            <person name="Zou Z."/>
            <person name="Marshall J."/>
            <person name="Elpidina E."/>
            <person name="Vinokurov K."/>
            <person name="Oppert C."/>
            <person name="Zou Z."/>
            <person name="Evans J."/>
            <person name="Lu Z."/>
            <person name="Zhao P."/>
            <person name="Sumathipala N."/>
            <person name="Altincicek B."/>
            <person name="Vilcinskas A."/>
            <person name="Williams M."/>
            <person name="Hultmark D."/>
            <person name="Hetru C."/>
            <person name="Jiang H."/>
            <person name="Grimmelikhuijzen C.J."/>
            <person name="Hauser F."/>
            <person name="Cazzamali G."/>
            <person name="Williamson M."/>
            <person name="Park Y."/>
            <person name="Li B."/>
            <person name="Tanaka Y."/>
            <person name="Predel R."/>
            <person name="Neupert S."/>
            <person name="Schachtner J."/>
            <person name="Verleyen P."/>
            <person name="Raible F."/>
            <person name="Bork P."/>
            <person name="Friedrich M."/>
            <person name="Walden K.K."/>
            <person name="Robertson H.M."/>
            <person name="Angeli S."/>
            <person name="Foret S."/>
            <person name="Bucher G."/>
            <person name="Schuetz S."/>
            <person name="Maleszka R."/>
            <person name="Wimmer E.A."/>
            <person name="Beeman R.W."/>
            <person name="Lorenzen M."/>
            <person name="Tomoyasu Y."/>
            <person name="Miller S.C."/>
            <person name="Grossmann D."/>
            <person name="Bucher G."/>
        </authorList>
    </citation>
    <scope>NUCLEOTIDE SEQUENCE [LARGE SCALE GENOMIC DNA]</scope>
    <source>
        <strain evidence="1 2">Georgia GA2</strain>
    </source>
</reference>
<dbReference type="InParanoid" id="D7GYG9"/>
<proteinExistence type="predicted"/>
<keyword evidence="2" id="KW-1185">Reference proteome</keyword>